<keyword evidence="1" id="KW-0472">Membrane</keyword>
<dbReference type="EMBL" id="CP032287">
    <property type="protein sequence ID" value="AYA01205.1"/>
    <property type="molecule type" value="Genomic_DNA"/>
</dbReference>
<reference evidence="2" key="1">
    <citation type="submission" date="2018-09" db="EMBL/GenBank/DDBJ databases">
        <title>Resistance of ancient and modern Acinetobacter lwoffii strains to heavy metals and arsenic revealed by genome analysis.</title>
        <authorList>
            <person name="Mindlin S."/>
            <person name="Petrenko A."/>
            <person name="Kurakov A."/>
            <person name="Beletsky A."/>
            <person name="Mardanov A."/>
            <person name="Petrova M."/>
        </authorList>
    </citation>
    <scope>NUCLEOTIDE SEQUENCE</scope>
    <source>
        <strain evidence="2">ED9-5a</strain>
        <plasmid evidence="2">pALWED3.2</plasmid>
    </source>
</reference>
<keyword evidence="2" id="KW-0614">Plasmid</keyword>
<name>A0A385L0T2_ACILW</name>
<gene>
    <name evidence="2" type="ORF">ABALW_A0007</name>
</gene>
<evidence type="ECO:0000313" key="2">
    <source>
        <dbReference type="EMBL" id="AYA01205.1"/>
    </source>
</evidence>
<organism evidence="2">
    <name type="scientific">Acinetobacter lwoffii</name>
    <dbReference type="NCBI Taxonomy" id="28090"/>
    <lineage>
        <taxon>Bacteria</taxon>
        <taxon>Pseudomonadati</taxon>
        <taxon>Pseudomonadota</taxon>
        <taxon>Gammaproteobacteria</taxon>
        <taxon>Moraxellales</taxon>
        <taxon>Moraxellaceae</taxon>
        <taxon>Acinetobacter</taxon>
    </lineage>
</organism>
<evidence type="ECO:0000256" key="1">
    <source>
        <dbReference type="SAM" id="Phobius"/>
    </source>
</evidence>
<sequence length="667" mass="70447">MTIENKYTPYAQRGFATVLIVLLVGLAVAASALGTAYYINSSQKSLVSSHALTNAQSGAWTGVEIFRKYLDILDEAGIASLNEQNLTLKVQGCPTAKDCAELKVSNISSEPSNNPKQYRVTANIQNISEKSEASSTIQIVYEVLLGSDASSENSNSGSTTSLKGAMNFYGGLTATGNIDLSNAGEKAIINVEGNINKTSSGDGVSLKGVKRLNATGSVELGAETEVEEVYSNKYIIINGSAAVTKIASALQYIKMNSASSQGDLIAGNSNKIALNEIKKEDVYVTTENKGYVNSINTLNNTYIKNGGSQLGTLIAGGNVTCPETSWQNYTVMRALSFDSSCSTVNRYTLNGVLPLNAIEVSDISFKTKPIVNALAYITQANYIFSVDAKNNIVVTVKNLDGITDGIYYLARNPFDNFQGQPTTYLCKNIKSDGTCSTLSDVVGNLGTATWGNNNKPVSYDISKKEWTLQRGAWTDTLAIAPGVLFFNGNLIIGNGDFANTIIATGNITYGQSTMLEAPNYAGANKTCNASGFKMPKNLCDTVNKLSLTGIGNIALLAGSCTDDSSVMICQKSYSGGNITIGSSAKVYGNIIAGNILETGGSTTIYGSVLAAALGNAGSGSSLNGSTTIDFTGKSDEQTTITLPNNEANESEDEVATEKVKIKWARYI</sequence>
<evidence type="ECO:0008006" key="3">
    <source>
        <dbReference type="Google" id="ProtNLM"/>
    </source>
</evidence>
<feature type="transmembrane region" description="Helical" evidence="1">
    <location>
        <begin position="15"/>
        <end position="39"/>
    </location>
</feature>
<dbReference type="RefSeq" id="WP_159373089.1">
    <property type="nucleotide sequence ID" value="NZ_CP032287.2"/>
</dbReference>
<keyword evidence="1" id="KW-1133">Transmembrane helix</keyword>
<proteinExistence type="predicted"/>
<keyword evidence="1" id="KW-0812">Transmembrane</keyword>
<geneLocation type="plasmid" evidence="2">
    <name>pALWED3.2</name>
</geneLocation>
<dbReference type="AlphaFoldDB" id="A0A385L0T2"/>
<protein>
    <recommendedName>
        <fullName evidence="3">DUF342 domain-containing protein</fullName>
    </recommendedName>
</protein>
<accession>A0A385L0T2</accession>